<dbReference type="Gene3D" id="3.40.1350.10">
    <property type="match status" value="1"/>
</dbReference>
<dbReference type="EMBL" id="MTEJ01000175">
    <property type="protein sequence ID" value="OQX08428.1"/>
    <property type="molecule type" value="Genomic_DNA"/>
</dbReference>
<protein>
    <recommendedName>
        <fullName evidence="3">VRR-NUC domain-containing protein</fullName>
    </recommendedName>
</protein>
<accession>A0A1Y1QLN9</accession>
<dbReference type="Proteomes" id="UP000192491">
    <property type="component" value="Unassembled WGS sequence"/>
</dbReference>
<evidence type="ECO:0000313" key="1">
    <source>
        <dbReference type="EMBL" id="OQX08428.1"/>
    </source>
</evidence>
<reference evidence="1 2" key="1">
    <citation type="submission" date="2017-01" db="EMBL/GenBank/DDBJ databases">
        <title>Novel large sulfur bacteria in the metagenomes of groundwater-fed chemosynthetic microbial mats in the Lake Huron basin.</title>
        <authorList>
            <person name="Sharrar A.M."/>
            <person name="Flood B.E."/>
            <person name="Bailey J.V."/>
            <person name="Jones D.S."/>
            <person name="Biddanda B."/>
            <person name="Ruberg S.A."/>
            <person name="Marcus D.N."/>
            <person name="Dick G.J."/>
        </authorList>
    </citation>
    <scope>NUCLEOTIDE SEQUENCE [LARGE SCALE GENOMIC DNA]</scope>
    <source>
        <strain evidence="1">A8</strain>
    </source>
</reference>
<sequence length="97" mass="11551">MRESKIESKVCEHAAKLGWKNRKFNSKTSDPDRMFWRKRELKLGFVYPEVLFIEFKQLREKPEPGQVRRHAELRGDGFSVYVIDNVEEGYKVFDDLA</sequence>
<evidence type="ECO:0000313" key="2">
    <source>
        <dbReference type="Proteomes" id="UP000192491"/>
    </source>
</evidence>
<gene>
    <name evidence="1" type="ORF">BWK73_25505</name>
</gene>
<name>A0A1Y1QLN9_9GAMM</name>
<dbReference type="AlphaFoldDB" id="A0A1Y1QLN9"/>
<evidence type="ECO:0008006" key="3">
    <source>
        <dbReference type="Google" id="ProtNLM"/>
    </source>
</evidence>
<proteinExistence type="predicted"/>
<organism evidence="1 2">
    <name type="scientific">Thiothrix lacustris</name>
    <dbReference type="NCBI Taxonomy" id="525917"/>
    <lineage>
        <taxon>Bacteria</taxon>
        <taxon>Pseudomonadati</taxon>
        <taxon>Pseudomonadota</taxon>
        <taxon>Gammaproteobacteria</taxon>
        <taxon>Thiotrichales</taxon>
        <taxon>Thiotrichaceae</taxon>
        <taxon>Thiothrix</taxon>
    </lineage>
</organism>
<dbReference type="GO" id="GO:0003676">
    <property type="term" value="F:nucleic acid binding"/>
    <property type="evidence" value="ECO:0007669"/>
    <property type="project" value="InterPro"/>
</dbReference>
<dbReference type="InterPro" id="IPR011856">
    <property type="entry name" value="tRNA_endonuc-like_dom_sf"/>
</dbReference>
<comment type="caution">
    <text evidence="1">The sequence shown here is derived from an EMBL/GenBank/DDBJ whole genome shotgun (WGS) entry which is preliminary data.</text>
</comment>